<evidence type="ECO:0000256" key="7">
    <source>
        <dbReference type="ARBA" id="ARBA00022723"/>
    </source>
</evidence>
<keyword evidence="4 9" id="KW-0808">Transferase</keyword>
<comment type="similarity">
    <text evidence="1 9">Belongs to the eukaryotic-type primase small subunit family.</text>
</comment>
<reference evidence="11" key="1">
    <citation type="submission" date="2025-08" db="UniProtKB">
        <authorList>
            <consortium name="RefSeq"/>
        </authorList>
    </citation>
    <scope>IDENTIFICATION</scope>
    <source>
        <tissue evidence="11">Whole body</tissue>
    </source>
</reference>
<evidence type="ECO:0000256" key="4">
    <source>
        <dbReference type="ARBA" id="ARBA00022679"/>
    </source>
</evidence>
<dbReference type="NCBIfam" id="TIGR00335">
    <property type="entry name" value="primase_sml"/>
    <property type="match status" value="1"/>
</dbReference>
<evidence type="ECO:0000256" key="8">
    <source>
        <dbReference type="ARBA" id="ARBA00023163"/>
    </source>
</evidence>
<evidence type="ECO:0000256" key="1">
    <source>
        <dbReference type="ARBA" id="ARBA00009762"/>
    </source>
</evidence>
<keyword evidence="2 9" id="KW-0240">DNA-directed RNA polymerase</keyword>
<dbReference type="EC" id="2.7.7.-" evidence="9"/>
<evidence type="ECO:0000313" key="10">
    <source>
        <dbReference type="Proteomes" id="UP000694924"/>
    </source>
</evidence>
<keyword evidence="7" id="KW-0479">Metal-binding</keyword>
<sequence>MDRAIFRTYFTYVFPVVDICKWLTYKDDTCLKRREFSIRLVKGVYLRYLTFEFPNHLRAIILKEKPVAINIGAIYNVPPKNGDMSKTCEERELIFDIDASDYNDVRTCCQNKEICKRCWKYVVIACKILNRHLIDFLGYKKILWIFSGRRGIHCWVCDKEARKLYPRGRCAIITFMKHQLLKCVLKDDQFWLRKLNYYDRCMLSFIEPEFVPLCIIDQNLLGTEEGMNYFLALLPDPAQEDVKKIFQEKTTSLDRWNVFIEYHKLVINSQLEYWKNLAEYVDHVKLHYCSPRFDINVTKDDRHLLRCPFSTHYETGKIALPFDITQIEEFDPTTSPTINQIVAEVNFIRQKQSYEDNLRFKIDYNKTSLKYPIIIFRKFIEEVISE</sequence>
<evidence type="ECO:0000256" key="5">
    <source>
        <dbReference type="ARBA" id="ARBA00022695"/>
    </source>
</evidence>
<proteinExistence type="inferred from homology"/>
<keyword evidence="5" id="KW-0548">Nucleotidyltransferase</keyword>
<evidence type="ECO:0000256" key="3">
    <source>
        <dbReference type="ARBA" id="ARBA00022515"/>
    </source>
</evidence>
<protein>
    <recommendedName>
        <fullName evidence="9">DNA primase</fullName>
        <ecNumber evidence="9">2.7.7.-</ecNumber>
    </recommendedName>
</protein>
<name>A0ABM1IVH7_POLDO</name>
<dbReference type="Gene3D" id="3.90.920.10">
    <property type="entry name" value="DNA primase, PRIM domain"/>
    <property type="match status" value="1"/>
</dbReference>
<organism evidence="10 11">
    <name type="scientific">Polistes dominula</name>
    <name type="common">European paper wasp</name>
    <name type="synonym">Vespa dominula</name>
    <dbReference type="NCBI Taxonomy" id="743375"/>
    <lineage>
        <taxon>Eukaryota</taxon>
        <taxon>Metazoa</taxon>
        <taxon>Ecdysozoa</taxon>
        <taxon>Arthropoda</taxon>
        <taxon>Hexapoda</taxon>
        <taxon>Insecta</taxon>
        <taxon>Pterygota</taxon>
        <taxon>Neoptera</taxon>
        <taxon>Endopterygota</taxon>
        <taxon>Hymenoptera</taxon>
        <taxon>Apocrita</taxon>
        <taxon>Aculeata</taxon>
        <taxon>Vespoidea</taxon>
        <taxon>Vespidae</taxon>
        <taxon>Polistinae</taxon>
        <taxon>Polistini</taxon>
        <taxon>Polistes</taxon>
    </lineage>
</organism>
<dbReference type="InterPro" id="IPR014052">
    <property type="entry name" value="DNA_primase_ssu_euk/arc"/>
</dbReference>
<evidence type="ECO:0000256" key="9">
    <source>
        <dbReference type="RuleBase" id="RU003514"/>
    </source>
</evidence>
<evidence type="ECO:0000256" key="2">
    <source>
        <dbReference type="ARBA" id="ARBA00022478"/>
    </source>
</evidence>
<gene>
    <name evidence="11" type="primary">LOC107070480</name>
</gene>
<accession>A0ABM1IVH7</accession>
<dbReference type="InterPro" id="IPR002755">
    <property type="entry name" value="DNA_primase_S"/>
</dbReference>
<evidence type="ECO:0000256" key="6">
    <source>
        <dbReference type="ARBA" id="ARBA00022705"/>
    </source>
</evidence>
<keyword evidence="3 9" id="KW-0639">Primosome</keyword>
<dbReference type="RefSeq" id="XP_015184214.1">
    <property type="nucleotide sequence ID" value="XM_015328728.1"/>
</dbReference>
<keyword evidence="10" id="KW-1185">Reference proteome</keyword>
<keyword evidence="8" id="KW-0804">Transcription</keyword>
<dbReference type="PANTHER" id="PTHR10536">
    <property type="entry name" value="DNA PRIMASE SMALL SUBUNIT"/>
    <property type="match status" value="1"/>
</dbReference>
<keyword evidence="6 9" id="KW-0235">DNA replication</keyword>
<dbReference type="GeneID" id="107070480"/>
<evidence type="ECO:0000313" key="11">
    <source>
        <dbReference type="RefSeq" id="XP_015184214.1"/>
    </source>
</evidence>
<dbReference type="Proteomes" id="UP000694924">
    <property type="component" value="Unplaced"/>
</dbReference>
<dbReference type="Pfam" id="PF01896">
    <property type="entry name" value="DNA_primase_S"/>
    <property type="match status" value="1"/>
</dbReference>
<dbReference type="SUPFAM" id="SSF56747">
    <property type="entry name" value="Prim-pol domain"/>
    <property type="match status" value="1"/>
</dbReference>